<organism evidence="1 2">
    <name type="scientific">Golovinomyces cichoracearum</name>
    <dbReference type="NCBI Taxonomy" id="62708"/>
    <lineage>
        <taxon>Eukaryota</taxon>
        <taxon>Fungi</taxon>
        <taxon>Dikarya</taxon>
        <taxon>Ascomycota</taxon>
        <taxon>Pezizomycotina</taxon>
        <taxon>Leotiomycetes</taxon>
        <taxon>Erysiphales</taxon>
        <taxon>Erysiphaceae</taxon>
        <taxon>Golovinomyces</taxon>
    </lineage>
</organism>
<evidence type="ECO:0000313" key="1">
    <source>
        <dbReference type="EMBL" id="RKF82838.1"/>
    </source>
</evidence>
<dbReference type="AlphaFoldDB" id="A0A420J7T9"/>
<dbReference type="Proteomes" id="UP000283383">
    <property type="component" value="Unassembled WGS sequence"/>
</dbReference>
<gene>
    <name evidence="1" type="ORF">GcM3_020028</name>
</gene>
<dbReference type="STRING" id="62708.A0A420J7T9"/>
<comment type="caution">
    <text evidence="1">The sequence shown here is derived from an EMBL/GenBank/DDBJ whole genome shotgun (WGS) entry which is preliminary data.</text>
</comment>
<feature type="non-terminal residue" evidence="1">
    <location>
        <position position="257"/>
    </location>
</feature>
<sequence>MARPRIDKVGLLNPDTRAYKRMVELIASVQSQYENKVNGEPNSIADKRNVIVMPMSTQESIISDKKNTISSLNVPNTQYVRTRYATKNSVTGDEYVIPYVAKDAPIKSGNIRGSQQPPKTSTNYQVPFRYEQAPEPQQQSEFAQYYEEDFDEGVYEQLPPVDVPNQRADPRLTTTFTKLIQNGDKYTGLMNDLLDDKMGTFLKHCKGSGAKPSQFAGLVSYILDRRAKDFFRSEIGTKATFAQIYLALKDRFETVTQ</sequence>
<reference evidence="1 2" key="1">
    <citation type="journal article" date="2018" name="BMC Genomics">
        <title>Comparative genome analyses reveal sequence features reflecting distinct modes of host-adaptation between dicot and monocot powdery mildew.</title>
        <authorList>
            <person name="Wu Y."/>
            <person name="Ma X."/>
            <person name="Pan Z."/>
            <person name="Kale S.D."/>
            <person name="Song Y."/>
            <person name="King H."/>
            <person name="Zhang Q."/>
            <person name="Presley C."/>
            <person name="Deng X."/>
            <person name="Wei C.I."/>
            <person name="Xiao S."/>
        </authorList>
    </citation>
    <scope>NUCLEOTIDE SEQUENCE [LARGE SCALE GENOMIC DNA]</scope>
    <source>
        <strain evidence="1">UMSG3</strain>
    </source>
</reference>
<name>A0A420J7T9_9PEZI</name>
<protein>
    <recommendedName>
        <fullName evidence="3">Integrase and RNaseH domain-containing protein</fullName>
    </recommendedName>
</protein>
<dbReference type="EMBL" id="MCBQ01002039">
    <property type="protein sequence ID" value="RKF82838.1"/>
    <property type="molecule type" value="Genomic_DNA"/>
</dbReference>
<evidence type="ECO:0000313" key="2">
    <source>
        <dbReference type="Proteomes" id="UP000283383"/>
    </source>
</evidence>
<proteinExistence type="predicted"/>
<accession>A0A420J7T9</accession>
<evidence type="ECO:0008006" key="3">
    <source>
        <dbReference type="Google" id="ProtNLM"/>
    </source>
</evidence>
<keyword evidence="2" id="KW-1185">Reference proteome</keyword>